<evidence type="ECO:0000256" key="3">
    <source>
        <dbReference type="ARBA" id="ARBA00022608"/>
    </source>
</evidence>
<dbReference type="InterPro" id="IPR022815">
    <property type="entry name" value="Inh"/>
</dbReference>
<evidence type="ECO:0000256" key="5">
    <source>
        <dbReference type="ARBA" id="ARBA00022729"/>
    </source>
</evidence>
<feature type="domain" description="Alkaline proteinase inhibitor/ Outer membrane lipoprotein Omp19" evidence="9">
    <location>
        <begin position="31"/>
        <end position="120"/>
    </location>
</feature>
<dbReference type="OrthoDB" id="6996810at2"/>
<keyword evidence="6" id="KW-0574">Periplasm</keyword>
<dbReference type="PRINTS" id="PR01274">
    <property type="entry name" value="MPTASEINHBTR"/>
</dbReference>
<evidence type="ECO:0000313" key="11">
    <source>
        <dbReference type="Proteomes" id="UP000438196"/>
    </source>
</evidence>
<comment type="subcellular location">
    <subcellularLocation>
        <location evidence="1">Periplasm</location>
    </subcellularLocation>
</comment>
<organism evidence="10 11">
    <name type="scientific">Pseudomonas spelaei</name>
    <dbReference type="NCBI Taxonomy" id="1055469"/>
    <lineage>
        <taxon>Bacteria</taxon>
        <taxon>Pseudomonadati</taxon>
        <taxon>Pseudomonadota</taxon>
        <taxon>Gammaproteobacteria</taxon>
        <taxon>Pseudomonadales</taxon>
        <taxon>Pseudomonadaceae</taxon>
        <taxon>Pseudomonas</taxon>
    </lineage>
</organism>
<comment type="similarity">
    <text evidence="2">Belongs to the protease inhibitor I38 family.</text>
</comment>
<proteinExistence type="inferred from homology"/>
<keyword evidence="4" id="KW-0646">Protease inhibitor</keyword>
<dbReference type="Gene3D" id="2.40.128.10">
    <property type="match status" value="1"/>
</dbReference>
<feature type="chain" id="PRO_5026192382" evidence="8">
    <location>
        <begin position="24"/>
        <end position="122"/>
    </location>
</feature>
<keyword evidence="7" id="KW-0481">Metalloenzyme inhibitor</keyword>
<keyword evidence="11" id="KW-1185">Reference proteome</keyword>
<name>A0A6I3W423_9PSED</name>
<dbReference type="SUPFAM" id="SSF50882">
    <property type="entry name" value="beta-Barrel protease inhibitors"/>
    <property type="match status" value="1"/>
</dbReference>
<dbReference type="EMBL" id="WNNK01000005">
    <property type="protein sequence ID" value="MUF04268.1"/>
    <property type="molecule type" value="Genomic_DNA"/>
</dbReference>
<dbReference type="GO" id="GO:0008191">
    <property type="term" value="F:metalloendopeptidase inhibitor activity"/>
    <property type="evidence" value="ECO:0007669"/>
    <property type="project" value="InterPro"/>
</dbReference>
<evidence type="ECO:0000313" key="10">
    <source>
        <dbReference type="EMBL" id="MUF04268.1"/>
    </source>
</evidence>
<feature type="signal peptide" evidence="8">
    <location>
        <begin position="1"/>
        <end position="23"/>
    </location>
</feature>
<dbReference type="Pfam" id="PF02974">
    <property type="entry name" value="Inh"/>
    <property type="match status" value="1"/>
</dbReference>
<evidence type="ECO:0000256" key="8">
    <source>
        <dbReference type="SAM" id="SignalP"/>
    </source>
</evidence>
<sequence>MNRYHTAARRVFLGLLMSAGATAMASSLILPSPAQLAGHWELHQQDQVCPLDLIENASALGGDVECASRWLGDTPSSWSPTPDGIWLMNAEGTGISHLNRVKEGEYEVRTKSGETVVLRRAP</sequence>
<evidence type="ECO:0000256" key="2">
    <source>
        <dbReference type="ARBA" id="ARBA00006813"/>
    </source>
</evidence>
<evidence type="ECO:0000256" key="1">
    <source>
        <dbReference type="ARBA" id="ARBA00004418"/>
    </source>
</evidence>
<evidence type="ECO:0000256" key="6">
    <source>
        <dbReference type="ARBA" id="ARBA00022764"/>
    </source>
</evidence>
<dbReference type="Proteomes" id="UP000438196">
    <property type="component" value="Unassembled WGS sequence"/>
</dbReference>
<dbReference type="GO" id="GO:0042597">
    <property type="term" value="C:periplasmic space"/>
    <property type="evidence" value="ECO:0007669"/>
    <property type="project" value="UniProtKB-SubCell"/>
</dbReference>
<dbReference type="InterPro" id="IPR021140">
    <property type="entry name" value="Inh/Omp19"/>
</dbReference>
<dbReference type="PROSITE" id="PS51318">
    <property type="entry name" value="TAT"/>
    <property type="match status" value="1"/>
</dbReference>
<reference evidence="10 11" key="1">
    <citation type="submission" date="2019-11" db="EMBL/GenBank/DDBJ databases">
        <title>Pseudomonas karstica sp. nov. and Pseudomonas spelaei sp. nov. from karst caves.</title>
        <authorList>
            <person name="Zeman M."/>
        </authorList>
    </citation>
    <scope>NUCLEOTIDE SEQUENCE [LARGE SCALE GENOMIC DNA]</scope>
    <source>
        <strain evidence="10 11">CCM 7893</strain>
    </source>
</reference>
<accession>A0A6I3W423</accession>
<dbReference type="RefSeq" id="WP_155582628.1">
    <property type="nucleotide sequence ID" value="NZ_JBHSTH010000002.1"/>
</dbReference>
<evidence type="ECO:0000256" key="4">
    <source>
        <dbReference type="ARBA" id="ARBA00022690"/>
    </source>
</evidence>
<protein>
    <submittedName>
        <fullName evidence="10">AprI/Inh family metalloprotease inhibitor</fullName>
    </submittedName>
</protein>
<comment type="caution">
    <text evidence="10">The sequence shown here is derived from an EMBL/GenBank/DDBJ whole genome shotgun (WGS) entry which is preliminary data.</text>
</comment>
<dbReference type="InterPro" id="IPR016085">
    <property type="entry name" value="Protease_inh_B-barrel_dom"/>
</dbReference>
<dbReference type="InterPro" id="IPR006311">
    <property type="entry name" value="TAT_signal"/>
</dbReference>
<keyword evidence="5 8" id="KW-0732">Signal</keyword>
<evidence type="ECO:0000259" key="9">
    <source>
        <dbReference type="Pfam" id="PF02974"/>
    </source>
</evidence>
<dbReference type="AlphaFoldDB" id="A0A6I3W423"/>
<gene>
    <name evidence="10" type="ORF">GNF76_07960</name>
</gene>
<evidence type="ECO:0000256" key="7">
    <source>
        <dbReference type="ARBA" id="ARBA00023215"/>
    </source>
</evidence>
<keyword evidence="3" id="KW-0483">Metalloprotease inhibitor</keyword>